<sequence length="149" mass="15687">MSLPVEADFALIKLGDGATPTEVFAIACGLQDVNVNRTANSSDRFVRDCAKPGEVPTRKVRVNGKQLDITGSGLIDKTHIDTFEEALGTAKNYKVELYADDGTDAGDLIGTFAGPFVMTAANMAITREGGGTAEVTLANHGPWTWTPAG</sequence>
<dbReference type="KEGG" id="nar:Saro_2733"/>
<evidence type="ECO:0000313" key="2">
    <source>
        <dbReference type="Proteomes" id="UP000009134"/>
    </source>
</evidence>
<dbReference type="RefSeq" id="WP_011446375.1">
    <property type="nucleotide sequence ID" value="NC_007794.1"/>
</dbReference>
<dbReference type="AlphaFoldDB" id="Q2G4Q4"/>
<dbReference type="STRING" id="279238.Saro_2733"/>
<reference evidence="2" key="1">
    <citation type="submission" date="2006-01" db="EMBL/GenBank/DDBJ databases">
        <title>Complete sequence of Novosphingobium aromaticivorans DSM 12444.</title>
        <authorList>
            <consortium name="US DOE Joint Genome Institute"/>
            <person name="Copeland A."/>
            <person name="Lucas S."/>
            <person name="Lapidus A."/>
            <person name="Barry K."/>
            <person name="Detter J.C."/>
            <person name="Glavina T."/>
            <person name="Hammon N."/>
            <person name="Israni S."/>
            <person name="Pitluck S."/>
            <person name="Chain P."/>
            <person name="Malfatti S."/>
            <person name="Shin M."/>
            <person name="Vergez L."/>
            <person name="Schmutz J."/>
            <person name="Larimer F."/>
            <person name="Land M."/>
            <person name="Kyrpides N."/>
            <person name="Ivanova N."/>
            <person name="Fredrickson J."/>
            <person name="Balkwill D."/>
            <person name="Romine M.F."/>
            <person name="Richardson P."/>
        </authorList>
    </citation>
    <scope>NUCLEOTIDE SEQUENCE [LARGE SCALE GENOMIC DNA]</scope>
    <source>
        <strain evidence="2">ATCC 700278 / DSM 12444 / CCUG 56034 / CIP 105152 / NBRC 16084 / F199</strain>
    </source>
</reference>
<dbReference type="eggNOG" id="ENOG5031CKH">
    <property type="taxonomic scope" value="Bacteria"/>
</dbReference>
<proteinExistence type="predicted"/>
<evidence type="ECO:0000313" key="1">
    <source>
        <dbReference type="EMBL" id="ABD27169.1"/>
    </source>
</evidence>
<protein>
    <recommendedName>
        <fullName evidence="3">Phage tail tube protein</fullName>
    </recommendedName>
</protein>
<keyword evidence="2" id="KW-1185">Reference proteome</keyword>
<organism evidence="1 2">
    <name type="scientific">Novosphingobium aromaticivorans (strain ATCC 700278 / DSM 12444 / CCUG 56034 / CIP 105152 / NBRC 16084 / F199)</name>
    <dbReference type="NCBI Taxonomy" id="279238"/>
    <lineage>
        <taxon>Bacteria</taxon>
        <taxon>Pseudomonadati</taxon>
        <taxon>Pseudomonadota</taxon>
        <taxon>Alphaproteobacteria</taxon>
        <taxon>Sphingomonadales</taxon>
        <taxon>Sphingomonadaceae</taxon>
        <taxon>Novosphingobium</taxon>
    </lineage>
</organism>
<dbReference type="HOGENOM" id="CLU_146681_0_0_5"/>
<name>Q2G4Q4_NOVAD</name>
<accession>Q2G4Q4</accession>
<evidence type="ECO:0008006" key="3">
    <source>
        <dbReference type="Google" id="ProtNLM"/>
    </source>
</evidence>
<dbReference type="Proteomes" id="UP000009134">
    <property type="component" value="Chromosome"/>
</dbReference>
<gene>
    <name evidence="1" type="ordered locus">Saro_2733</name>
</gene>
<dbReference type="EMBL" id="CP000248">
    <property type="protein sequence ID" value="ABD27169.1"/>
    <property type="molecule type" value="Genomic_DNA"/>
</dbReference>